<sequence>MESTSRHPYVEGSTSDDQGSTRDGQGSTIDGQGSEKQIYLSLKSMDQICSTVKLSISCKPKLSWKSKPYDSDKDYKRNACDRERTRMRDMNKAFDLLRSKVPTTKPDGKKMSKIESLRMAIKYISYLEKLLQSTEDAHYNTKHSPQPEPSRQTYYIDNYIRLLE</sequence>
<dbReference type="GO" id="GO:0001707">
    <property type="term" value="P:mesoderm formation"/>
    <property type="evidence" value="ECO:0007669"/>
    <property type="project" value="TreeGrafter"/>
</dbReference>
<evidence type="ECO:0000256" key="1">
    <source>
        <dbReference type="ARBA" id="ARBA00022473"/>
    </source>
</evidence>
<evidence type="ECO:0000313" key="8">
    <source>
        <dbReference type="EMBL" id="SVF01468.1"/>
    </source>
</evidence>
<keyword evidence="4" id="KW-0804">Transcription</keyword>
<dbReference type="GO" id="GO:0000978">
    <property type="term" value="F:RNA polymerase II cis-regulatory region sequence-specific DNA binding"/>
    <property type="evidence" value="ECO:0007669"/>
    <property type="project" value="TreeGrafter"/>
</dbReference>
<dbReference type="InterPro" id="IPR040259">
    <property type="entry name" value="Mesogenin/MesP"/>
</dbReference>
<keyword evidence="3" id="KW-0238">DNA-binding</keyword>
<evidence type="ECO:0000259" key="7">
    <source>
        <dbReference type="PROSITE" id="PS50888"/>
    </source>
</evidence>
<dbReference type="PROSITE" id="PS50888">
    <property type="entry name" value="BHLH"/>
    <property type="match status" value="1"/>
</dbReference>
<organism evidence="8">
    <name type="scientific">Gerris buenoi</name>
    <name type="common">Blue-winged water strider</name>
    <dbReference type="NCBI Taxonomy" id="56086"/>
    <lineage>
        <taxon>Eukaryota</taxon>
        <taxon>Metazoa</taxon>
        <taxon>Ecdysozoa</taxon>
        <taxon>Arthropoda</taxon>
        <taxon>Hexapoda</taxon>
        <taxon>Insecta</taxon>
        <taxon>Pterygota</taxon>
        <taxon>Neoptera</taxon>
        <taxon>Paraneoptera</taxon>
        <taxon>Hemiptera</taxon>
        <taxon>Heteroptera</taxon>
        <taxon>Gerromorpha</taxon>
        <taxon>Gerroidea</taxon>
        <taxon>Gerridae</taxon>
        <taxon>Gerrinae</taxon>
        <taxon>Gerris</taxon>
    </lineage>
</organism>
<protein>
    <submittedName>
        <fullName evidence="8">Sage</fullName>
    </submittedName>
</protein>
<reference evidence="8" key="1">
    <citation type="submission" date="2018-08" db="EMBL/GenBank/DDBJ databases">
        <authorList>
            <person name="Finet C."/>
        </authorList>
    </citation>
    <scope>NUCLEOTIDE SEQUENCE</scope>
    <source>
        <tissue evidence="8">Embryos and adults</tissue>
    </source>
</reference>
<evidence type="ECO:0000256" key="4">
    <source>
        <dbReference type="ARBA" id="ARBA00023163"/>
    </source>
</evidence>
<feature type="compositionally biased region" description="Polar residues" evidence="6">
    <location>
        <begin position="12"/>
        <end position="33"/>
    </location>
</feature>
<accession>A0A4Q8KEY3</accession>
<dbReference type="SMART" id="SM00353">
    <property type="entry name" value="HLH"/>
    <property type="match status" value="1"/>
</dbReference>
<evidence type="ECO:0000256" key="5">
    <source>
        <dbReference type="ARBA" id="ARBA00023242"/>
    </source>
</evidence>
<dbReference type="Pfam" id="PF00010">
    <property type="entry name" value="HLH"/>
    <property type="match status" value="1"/>
</dbReference>
<dbReference type="GO" id="GO:0046983">
    <property type="term" value="F:protein dimerization activity"/>
    <property type="evidence" value="ECO:0007669"/>
    <property type="project" value="InterPro"/>
</dbReference>
<dbReference type="GO" id="GO:0005634">
    <property type="term" value="C:nucleus"/>
    <property type="evidence" value="ECO:0007669"/>
    <property type="project" value="TreeGrafter"/>
</dbReference>
<dbReference type="InterPro" id="IPR036638">
    <property type="entry name" value="HLH_DNA-bd_sf"/>
</dbReference>
<dbReference type="Gene3D" id="4.10.280.10">
    <property type="entry name" value="Helix-loop-helix DNA-binding domain"/>
    <property type="match status" value="1"/>
</dbReference>
<dbReference type="FunFam" id="4.10.280.10:FF:000090">
    <property type="entry name" value="Salivary gland-expressed bHLH"/>
    <property type="match status" value="1"/>
</dbReference>
<keyword evidence="5" id="KW-0539">Nucleus</keyword>
<dbReference type="PANTHER" id="PTHR20937:SF3">
    <property type="entry name" value="IP14615P"/>
    <property type="match status" value="1"/>
</dbReference>
<name>A0A4Q8KEY3_GERBU</name>
<dbReference type="InterPro" id="IPR011598">
    <property type="entry name" value="bHLH_dom"/>
</dbReference>
<proteinExistence type="evidence at transcript level"/>
<dbReference type="GO" id="GO:0000981">
    <property type="term" value="F:DNA-binding transcription factor activity, RNA polymerase II-specific"/>
    <property type="evidence" value="ECO:0007669"/>
    <property type="project" value="TreeGrafter"/>
</dbReference>
<keyword evidence="1" id="KW-0217">Developmental protein</keyword>
<dbReference type="CDD" id="cd11390">
    <property type="entry name" value="bHLH_TS"/>
    <property type="match status" value="1"/>
</dbReference>
<evidence type="ECO:0000256" key="6">
    <source>
        <dbReference type="SAM" id="MobiDB-lite"/>
    </source>
</evidence>
<dbReference type="PANTHER" id="PTHR20937">
    <property type="entry name" value="IP14615P"/>
    <property type="match status" value="1"/>
</dbReference>
<evidence type="ECO:0000256" key="3">
    <source>
        <dbReference type="ARBA" id="ARBA00023125"/>
    </source>
</evidence>
<feature type="region of interest" description="Disordered" evidence="6">
    <location>
        <begin position="1"/>
        <end position="33"/>
    </location>
</feature>
<keyword evidence="2" id="KW-0805">Transcription regulation</keyword>
<dbReference type="EMBL" id="LS991617">
    <property type="protein sequence ID" value="SVF01468.1"/>
    <property type="molecule type" value="mRNA"/>
</dbReference>
<feature type="domain" description="BHLH" evidence="7">
    <location>
        <begin position="74"/>
        <end position="127"/>
    </location>
</feature>
<gene>
    <name evidence="8" type="primary">sage</name>
</gene>
<evidence type="ECO:0000256" key="2">
    <source>
        <dbReference type="ARBA" id="ARBA00023015"/>
    </source>
</evidence>
<dbReference type="SUPFAM" id="SSF47459">
    <property type="entry name" value="HLH, helix-loop-helix DNA-binding domain"/>
    <property type="match status" value="1"/>
</dbReference>
<dbReference type="AlphaFoldDB" id="A0A4Q8KEY3"/>